<comment type="caution">
    <text evidence="3">The sequence shown here is derived from an EMBL/GenBank/DDBJ whole genome shotgun (WGS) entry which is preliminary data.</text>
</comment>
<dbReference type="GO" id="GO:0000428">
    <property type="term" value="C:DNA-directed RNA polymerase complex"/>
    <property type="evidence" value="ECO:0007669"/>
    <property type="project" value="UniProtKB-KW"/>
</dbReference>
<keyword evidence="1" id="KW-0240">DNA-directed RNA polymerase</keyword>
<evidence type="ECO:0008006" key="4">
    <source>
        <dbReference type="Google" id="ProtNLM"/>
    </source>
</evidence>
<dbReference type="AlphaFoldDB" id="X1FQ25"/>
<proteinExistence type="predicted"/>
<sequence>MIIPLDLLISNSSNAYQLTNAVIKRALQINLAGGDELEANKSKVIPTAIKQILTEKVRYRLES</sequence>
<dbReference type="SUPFAM" id="SSF63562">
    <property type="entry name" value="RPB6/omega subunit-like"/>
    <property type="match status" value="1"/>
</dbReference>
<keyword evidence="2" id="KW-0804">Transcription</keyword>
<dbReference type="GO" id="GO:0006351">
    <property type="term" value="P:DNA-templated transcription"/>
    <property type="evidence" value="ECO:0007669"/>
    <property type="project" value="InterPro"/>
</dbReference>
<dbReference type="GO" id="GO:0003677">
    <property type="term" value="F:DNA binding"/>
    <property type="evidence" value="ECO:0007669"/>
    <property type="project" value="InterPro"/>
</dbReference>
<reference evidence="3" key="1">
    <citation type="journal article" date="2014" name="Front. Microbiol.">
        <title>High frequency of phylogenetically diverse reductive dehalogenase-homologous genes in deep subseafloor sedimentary metagenomes.</title>
        <authorList>
            <person name="Kawai M."/>
            <person name="Futagami T."/>
            <person name="Toyoda A."/>
            <person name="Takaki Y."/>
            <person name="Nishi S."/>
            <person name="Hori S."/>
            <person name="Arai W."/>
            <person name="Tsubouchi T."/>
            <person name="Morono Y."/>
            <person name="Uchiyama I."/>
            <person name="Ito T."/>
            <person name="Fujiyama A."/>
            <person name="Inagaki F."/>
            <person name="Takami H."/>
        </authorList>
    </citation>
    <scope>NUCLEOTIDE SEQUENCE</scope>
    <source>
        <strain evidence="3">Expedition CK06-06</strain>
    </source>
</reference>
<dbReference type="GO" id="GO:0003899">
    <property type="term" value="F:DNA-directed RNA polymerase activity"/>
    <property type="evidence" value="ECO:0007669"/>
    <property type="project" value="InterPro"/>
</dbReference>
<evidence type="ECO:0000313" key="3">
    <source>
        <dbReference type="EMBL" id="GAH34625.1"/>
    </source>
</evidence>
<evidence type="ECO:0000256" key="2">
    <source>
        <dbReference type="ARBA" id="ARBA00023163"/>
    </source>
</evidence>
<dbReference type="InterPro" id="IPR006110">
    <property type="entry name" value="Pol_omega/Rpo6/RPB6"/>
</dbReference>
<dbReference type="EMBL" id="BARU01010580">
    <property type="protein sequence ID" value="GAH34625.1"/>
    <property type="molecule type" value="Genomic_DNA"/>
</dbReference>
<dbReference type="InterPro" id="IPR036161">
    <property type="entry name" value="RPB6/omega-like_sf"/>
</dbReference>
<protein>
    <recommendedName>
        <fullName evidence="4">DNA-directed RNA polymerase</fullName>
    </recommendedName>
</protein>
<evidence type="ECO:0000256" key="1">
    <source>
        <dbReference type="ARBA" id="ARBA00022478"/>
    </source>
</evidence>
<name>X1FQ25_9ZZZZ</name>
<accession>X1FQ25</accession>
<organism evidence="3">
    <name type="scientific">marine sediment metagenome</name>
    <dbReference type="NCBI Taxonomy" id="412755"/>
    <lineage>
        <taxon>unclassified sequences</taxon>
        <taxon>metagenomes</taxon>
        <taxon>ecological metagenomes</taxon>
    </lineage>
</organism>
<dbReference type="Pfam" id="PF01192">
    <property type="entry name" value="RNA_pol_Rpb6"/>
    <property type="match status" value="1"/>
</dbReference>
<gene>
    <name evidence="3" type="ORF">S03H2_20133</name>
</gene>